<feature type="compositionally biased region" description="Low complexity" evidence="5">
    <location>
        <begin position="372"/>
        <end position="385"/>
    </location>
</feature>
<dbReference type="InterPro" id="IPR000433">
    <property type="entry name" value="Znf_ZZ"/>
</dbReference>
<organism evidence="7 8">
    <name type="scientific">Cyclostephanos tholiformis</name>
    <dbReference type="NCBI Taxonomy" id="382380"/>
    <lineage>
        <taxon>Eukaryota</taxon>
        <taxon>Sar</taxon>
        <taxon>Stramenopiles</taxon>
        <taxon>Ochrophyta</taxon>
        <taxon>Bacillariophyta</taxon>
        <taxon>Coscinodiscophyceae</taxon>
        <taxon>Thalassiosirophycidae</taxon>
        <taxon>Stephanodiscales</taxon>
        <taxon>Stephanodiscaceae</taxon>
        <taxon>Cyclostephanos</taxon>
    </lineage>
</organism>
<evidence type="ECO:0000256" key="2">
    <source>
        <dbReference type="ARBA" id="ARBA00022771"/>
    </source>
</evidence>
<dbReference type="SUPFAM" id="SSF54277">
    <property type="entry name" value="CAD &amp; PB1 domains"/>
    <property type="match status" value="1"/>
</dbReference>
<feature type="compositionally biased region" description="Acidic residues" evidence="5">
    <location>
        <begin position="478"/>
        <end position="494"/>
    </location>
</feature>
<feature type="region of interest" description="Disordered" evidence="5">
    <location>
        <begin position="477"/>
        <end position="509"/>
    </location>
</feature>
<comment type="caution">
    <text evidence="7">The sequence shown here is derived from an EMBL/GenBank/DDBJ whole genome shotgun (WGS) entry which is preliminary data.</text>
</comment>
<dbReference type="Gene3D" id="3.30.60.90">
    <property type="match status" value="2"/>
</dbReference>
<dbReference type="InterPro" id="IPR043145">
    <property type="entry name" value="Znf_ZZ_sf"/>
</dbReference>
<dbReference type="PANTHER" id="PTHR15090:SF0">
    <property type="entry name" value="SEQUESTOSOME-1"/>
    <property type="match status" value="1"/>
</dbReference>
<keyword evidence="1" id="KW-0479">Metal-binding</keyword>
<dbReference type="PANTHER" id="PTHR15090">
    <property type="entry name" value="SEQUESTOSOME 1-RELATED"/>
    <property type="match status" value="1"/>
</dbReference>
<dbReference type="Gene3D" id="3.10.20.90">
    <property type="entry name" value="Phosphatidylinositol 3-kinase Catalytic Subunit, Chain A, domain 1"/>
    <property type="match status" value="1"/>
</dbReference>
<dbReference type="CDD" id="cd05992">
    <property type="entry name" value="PB1"/>
    <property type="match status" value="1"/>
</dbReference>
<dbReference type="CDD" id="cd02249">
    <property type="entry name" value="ZZ"/>
    <property type="match status" value="1"/>
</dbReference>
<evidence type="ECO:0000313" key="7">
    <source>
        <dbReference type="EMBL" id="KAL3816193.1"/>
    </source>
</evidence>
<proteinExistence type="predicted"/>
<reference evidence="7 8" key="1">
    <citation type="submission" date="2024-10" db="EMBL/GenBank/DDBJ databases">
        <title>Updated reference genomes for cyclostephanoid diatoms.</title>
        <authorList>
            <person name="Roberts W.R."/>
            <person name="Alverson A.J."/>
        </authorList>
    </citation>
    <scope>NUCLEOTIDE SEQUENCE [LARGE SCALE GENOMIC DNA]</scope>
    <source>
        <strain evidence="7 8">AJA228-03</strain>
    </source>
</reference>
<dbReference type="AlphaFoldDB" id="A0ABD3RVF6"/>
<keyword evidence="2 4" id="KW-0863">Zinc-finger</keyword>
<dbReference type="GO" id="GO:0008270">
    <property type="term" value="F:zinc ion binding"/>
    <property type="evidence" value="ECO:0007669"/>
    <property type="project" value="UniProtKB-KW"/>
</dbReference>
<dbReference type="Pfam" id="PF00569">
    <property type="entry name" value="ZZ"/>
    <property type="match status" value="2"/>
</dbReference>
<keyword evidence="8" id="KW-1185">Reference proteome</keyword>
<dbReference type="InterPro" id="IPR052260">
    <property type="entry name" value="Autophagy_Rcpt_SigReg"/>
</dbReference>
<dbReference type="EMBL" id="JALLPB020000161">
    <property type="protein sequence ID" value="KAL3816193.1"/>
    <property type="molecule type" value="Genomic_DNA"/>
</dbReference>
<accession>A0ABD3RVF6</accession>
<protein>
    <recommendedName>
        <fullName evidence="6">ZZ-type domain-containing protein</fullName>
    </recommendedName>
</protein>
<feature type="domain" description="ZZ-type" evidence="6">
    <location>
        <begin position="228"/>
        <end position="279"/>
    </location>
</feature>
<dbReference type="PROSITE" id="PS50135">
    <property type="entry name" value="ZF_ZZ_2"/>
    <property type="match status" value="1"/>
</dbReference>
<dbReference type="SMART" id="SM00291">
    <property type="entry name" value="ZnF_ZZ"/>
    <property type="match status" value="2"/>
</dbReference>
<evidence type="ECO:0000259" key="6">
    <source>
        <dbReference type="PROSITE" id="PS50135"/>
    </source>
</evidence>
<evidence type="ECO:0000256" key="3">
    <source>
        <dbReference type="ARBA" id="ARBA00022833"/>
    </source>
</evidence>
<keyword evidence="3" id="KW-0862">Zinc</keyword>
<evidence type="ECO:0000256" key="5">
    <source>
        <dbReference type="SAM" id="MobiDB-lite"/>
    </source>
</evidence>
<feature type="compositionally biased region" description="Basic and acidic residues" evidence="5">
    <location>
        <begin position="344"/>
        <end position="365"/>
    </location>
</feature>
<dbReference type="Proteomes" id="UP001530377">
    <property type="component" value="Unassembled WGS sequence"/>
</dbReference>
<evidence type="ECO:0000256" key="1">
    <source>
        <dbReference type="ARBA" id="ARBA00022723"/>
    </source>
</evidence>
<feature type="region of interest" description="Disordered" evidence="5">
    <location>
        <begin position="343"/>
        <end position="397"/>
    </location>
</feature>
<evidence type="ECO:0000256" key="4">
    <source>
        <dbReference type="PROSITE-ProRule" id="PRU00228"/>
    </source>
</evidence>
<sequence length="571" mass="62593">MTPPPHEGGSNGEFIVHTKHTCDKCFQRPIIGQRFKSDVNPNFDLCAHCFQAYSGPDIGLTEAVLMRDKKLSRDFVLKLKIINGGEVQIRRVKVSAVWGGNISHLSFKKMMSLAASFTLPKNEVDDAGLAAFTAKAKATYIDEDGDEITLTSNDELDDAFRQVLERARPFLITVTIPQDQVAGKVFDGKKGMPSRIKVRKIEPSKKLLALSNDKSPSAGCKSTNSFIHARHTCDGCQKTPIIGARYHATKIPDFDLCATCFEKYEGDDLDFKIETQERDRCMQQRWLNKGLCHASSPNVIAGIWDSTNGDLADFLKKVQESGASIESATVFHARPTCNAVPEIKSPEKLPTKADADSLKEVEKPLTNETVASLPSISRSSESPTSRGEESFSPDADDIGSIAKAIGHTLGDCVAAIEAAMIEEFENSEDDFNAAAPINLPSVNDSAHLLTKDFGCAKDDEILEQGKHKKKFNPCVEGVNDEDEDEEWSVVNDDDDKAKPDSKRNQPASSALSPVVIAKWDTELRQLHEMGFFDDCSNIDSLEHLEAAHIGVDSTEKVSVNAAVEHILGRLS</sequence>
<evidence type="ECO:0000313" key="8">
    <source>
        <dbReference type="Proteomes" id="UP001530377"/>
    </source>
</evidence>
<name>A0ABD3RVF6_9STRA</name>
<gene>
    <name evidence="7" type="ORF">ACHAXA_007311</name>
</gene>
<dbReference type="SUPFAM" id="SSF57850">
    <property type="entry name" value="RING/U-box"/>
    <property type="match status" value="2"/>
</dbReference>